<evidence type="ECO:0000313" key="2">
    <source>
        <dbReference type="Proteomes" id="UP000015088"/>
    </source>
</evidence>
<keyword evidence="2" id="KW-1185">Reference proteome</keyword>
<organism evidence="1 2">
    <name type="scientific">Enterococcus phage IMEEF1</name>
    <dbReference type="NCBI Taxonomy" id="1351735"/>
    <lineage>
        <taxon>Viruses</taxon>
        <taxon>Duplodnaviria</taxon>
        <taxon>Heunggongvirae</taxon>
        <taxon>Uroviricota</taxon>
        <taxon>Caudoviricetes</taxon>
        <taxon>Saphexavirus</taxon>
        <taxon>Saphexavirus IMEEF1</taxon>
    </lineage>
</organism>
<evidence type="ECO:0000313" key="1">
    <source>
        <dbReference type="EMBL" id="AGR49000.1"/>
    </source>
</evidence>
<accession>S5MRI6</accession>
<dbReference type="KEGG" id="vg:40079788"/>
<sequence>MRLIDGEALLATMTNKLEAPEDDYDEGWNDAVETCIDEIEDALEEAKEEAAETPIAFGGNPFTTEFLTPSEMSLKAPKSGFIVNSNDNTIKALKAAREAIEDTYDTEAAVAFIDGMLTALEI</sequence>
<name>S5MRI6_9CAUD</name>
<dbReference type="RefSeq" id="YP_009603900.1">
    <property type="nucleotide sequence ID" value="NC_041959.1"/>
</dbReference>
<proteinExistence type="predicted"/>
<protein>
    <submittedName>
        <fullName evidence="1">Uncharacterized protein</fullName>
    </submittedName>
</protein>
<dbReference type="GeneID" id="40079788"/>
<reference evidence="1 2" key="1">
    <citation type="journal article" date="2013" name="PLoS ONE">
        <title>Characterization of Enterococcus faecalis Phage IME-EF1 and Its Endolysin.</title>
        <authorList>
            <person name="Zhang W."/>
            <person name="Mi Z."/>
            <person name="Yin X."/>
            <person name="Fan H."/>
            <person name="An X."/>
            <person name="Zhang Z."/>
            <person name="Chen J."/>
            <person name="Tong Y."/>
        </authorList>
    </citation>
    <scope>NUCLEOTIDE SEQUENCE [LARGE SCALE GENOMIC DNA]</scope>
</reference>
<dbReference type="OrthoDB" id="20848at10239"/>
<dbReference type="Proteomes" id="UP000015088">
    <property type="component" value="Segment"/>
</dbReference>
<dbReference type="EMBL" id="KF192053">
    <property type="protein sequence ID" value="AGR49000.1"/>
    <property type="molecule type" value="Genomic_DNA"/>
</dbReference>